<dbReference type="EMBL" id="QDDL01000010">
    <property type="protein sequence ID" value="PVZ65444.1"/>
    <property type="molecule type" value="Genomic_DNA"/>
</dbReference>
<evidence type="ECO:0000256" key="1">
    <source>
        <dbReference type="SAM" id="Phobius"/>
    </source>
</evidence>
<evidence type="ECO:0000313" key="3">
    <source>
        <dbReference type="Proteomes" id="UP000244906"/>
    </source>
</evidence>
<keyword evidence="2" id="KW-0830">Ubiquinone</keyword>
<keyword evidence="1" id="KW-0812">Transmembrane</keyword>
<dbReference type="OrthoDB" id="8912654at2"/>
<dbReference type="Proteomes" id="UP000244906">
    <property type="component" value="Unassembled WGS sequence"/>
</dbReference>
<comment type="caution">
    <text evidence="2">The sequence shown here is derived from an EMBL/GenBank/DDBJ whole genome shotgun (WGS) entry which is preliminary data.</text>
</comment>
<dbReference type="RefSeq" id="WP_116688580.1">
    <property type="nucleotide sequence ID" value="NZ_CAWNYD010000010.1"/>
</dbReference>
<feature type="transmembrane region" description="Helical" evidence="1">
    <location>
        <begin position="102"/>
        <end position="126"/>
    </location>
</feature>
<sequence>MSALFQLIFSWPAVLLTVPVMVALVYWMLAFIGVLDIDLVDADIDIDMPEDVGAGFSGLLYNLGLSGVPLPLSISLWLIFAWVPTLYASQWLMLQLVDGGLFSWLIGAAILLVSIVIALPITVIAIKPLVRFYTTHEARSNQSVCGEVCKITSLEVSETFGQAALEDGGAGLILKVRSKTPNQLKKGSKALIVEYDEPENSYWILESEEESTLHRN</sequence>
<gene>
    <name evidence="2" type="ORF">DC094_18355</name>
</gene>
<dbReference type="AlphaFoldDB" id="A0A2V1GY11"/>
<feature type="transmembrane region" description="Helical" evidence="1">
    <location>
        <begin position="12"/>
        <end position="37"/>
    </location>
</feature>
<keyword evidence="3" id="KW-1185">Reference proteome</keyword>
<keyword evidence="1" id="KW-0472">Membrane</keyword>
<evidence type="ECO:0000313" key="2">
    <source>
        <dbReference type="EMBL" id="PVZ65444.1"/>
    </source>
</evidence>
<name>A0A2V1GY11_9GAMM</name>
<protein>
    <submittedName>
        <fullName evidence="2">Ubiquinone biosynthesis protein</fullName>
    </submittedName>
</protein>
<reference evidence="2 3" key="1">
    <citation type="submission" date="2018-04" db="EMBL/GenBank/DDBJ databases">
        <title>Thalassorhabdus spongiae gen. nov., sp. nov., isolated from a marine sponge in South-West Iceland.</title>
        <authorList>
            <person name="Knobloch S."/>
            <person name="Daussin A."/>
            <person name="Johannsson R."/>
            <person name="Marteinsson V.T."/>
        </authorList>
    </citation>
    <scope>NUCLEOTIDE SEQUENCE [LARGE SCALE GENOMIC DNA]</scope>
    <source>
        <strain evidence="2 3">Hp12</strain>
    </source>
</reference>
<accession>A0A2V1GY11</accession>
<feature type="transmembrane region" description="Helical" evidence="1">
    <location>
        <begin position="58"/>
        <end position="82"/>
    </location>
</feature>
<organism evidence="2 3">
    <name type="scientific">Pelagibaculum spongiae</name>
    <dbReference type="NCBI Taxonomy" id="2080658"/>
    <lineage>
        <taxon>Bacteria</taxon>
        <taxon>Pseudomonadati</taxon>
        <taxon>Pseudomonadota</taxon>
        <taxon>Gammaproteobacteria</taxon>
        <taxon>Oceanospirillales</taxon>
        <taxon>Pelagibaculum</taxon>
    </lineage>
</organism>
<proteinExistence type="predicted"/>
<keyword evidence="1" id="KW-1133">Transmembrane helix</keyword>